<dbReference type="InterPro" id="IPR008565">
    <property type="entry name" value="TtsA-like_GH18_dom"/>
</dbReference>
<comment type="caution">
    <text evidence="3">The sequence shown here is derived from an EMBL/GenBank/DDBJ whole genome shotgun (WGS) entry which is preliminary data.</text>
</comment>
<dbReference type="Proteomes" id="UP000537130">
    <property type="component" value="Unassembled WGS sequence"/>
</dbReference>
<reference evidence="3 4" key="1">
    <citation type="submission" date="2020-08" db="EMBL/GenBank/DDBJ databases">
        <title>Genomic Encyclopedia of Type Strains, Phase III (KMG-III): the genomes of soil and plant-associated and newly described type strains.</title>
        <authorList>
            <person name="Whitman W."/>
        </authorList>
    </citation>
    <scope>NUCLEOTIDE SEQUENCE [LARGE SCALE GENOMIC DNA]</scope>
    <source>
        <strain evidence="3 4">CECT 8654</strain>
    </source>
</reference>
<organism evidence="3 4">
    <name type="scientific">Litorivivens lipolytica</name>
    <dbReference type="NCBI Taxonomy" id="1524264"/>
    <lineage>
        <taxon>Bacteria</taxon>
        <taxon>Pseudomonadati</taxon>
        <taxon>Pseudomonadota</taxon>
        <taxon>Gammaproteobacteria</taxon>
        <taxon>Litorivivens</taxon>
    </lineage>
</organism>
<dbReference type="Pfam" id="PF09374">
    <property type="entry name" value="PG_binding_3"/>
    <property type="match status" value="1"/>
</dbReference>
<dbReference type="Pfam" id="PF05838">
    <property type="entry name" value="Glyco_hydro_108"/>
    <property type="match status" value="1"/>
</dbReference>
<dbReference type="RefSeq" id="WP_183409993.1">
    <property type="nucleotide sequence ID" value="NZ_JACHWY010000001.1"/>
</dbReference>
<feature type="domain" description="Peptidoglycan binding" evidence="2">
    <location>
        <begin position="101"/>
        <end position="166"/>
    </location>
</feature>
<evidence type="ECO:0000259" key="2">
    <source>
        <dbReference type="Pfam" id="PF09374"/>
    </source>
</evidence>
<dbReference type="EMBL" id="JACHWY010000001">
    <property type="protein sequence ID" value="MBB3047364.1"/>
    <property type="molecule type" value="Genomic_DNA"/>
</dbReference>
<accession>A0A7W4W4Q4</accession>
<proteinExistence type="predicted"/>
<protein>
    <submittedName>
        <fullName evidence="3">Lysozyme family protein</fullName>
    </submittedName>
</protein>
<dbReference type="SUPFAM" id="SSF53955">
    <property type="entry name" value="Lysozyme-like"/>
    <property type="match status" value="1"/>
</dbReference>
<name>A0A7W4W4Q4_9GAMM</name>
<dbReference type="InterPro" id="IPR023346">
    <property type="entry name" value="Lysozyme-like_dom_sf"/>
</dbReference>
<feature type="domain" description="TtsA-like Glycoside hydrolase family 108" evidence="1">
    <location>
        <begin position="9"/>
        <end position="97"/>
    </location>
</feature>
<dbReference type="Gene3D" id="1.20.141.10">
    <property type="entry name" value="Chitosanase, subunit A, domain 1"/>
    <property type="match status" value="1"/>
</dbReference>
<evidence type="ECO:0000313" key="4">
    <source>
        <dbReference type="Proteomes" id="UP000537130"/>
    </source>
</evidence>
<dbReference type="InterPro" id="IPR018537">
    <property type="entry name" value="Peptidoglycan-bd_3"/>
</dbReference>
<evidence type="ECO:0000313" key="3">
    <source>
        <dbReference type="EMBL" id="MBB3047364.1"/>
    </source>
</evidence>
<keyword evidence="4" id="KW-1185">Reference proteome</keyword>
<sequence length="171" mass="19363">MAEFEPAYEEMIRNEGGYILHNVPGDRGGDTYAGIARRYNPHWSGWQYIDNDDLQNPALSDSVKAFYRDQFWRRLRGDEITDQRIAETLFDFAVNAGLGTAVKLAQNVLETHPDGILGPITVGKLNAYPAQEFLYRYAMAKVARYAEIVNRDGSQSKFLLGWINRTLKGVA</sequence>
<gene>
    <name evidence="3" type="ORF">FHR99_001600</name>
</gene>
<dbReference type="AlphaFoldDB" id="A0A7W4W4Q4"/>
<evidence type="ECO:0000259" key="1">
    <source>
        <dbReference type="Pfam" id="PF05838"/>
    </source>
</evidence>